<feature type="transmembrane region" description="Helical" evidence="1">
    <location>
        <begin position="547"/>
        <end position="567"/>
    </location>
</feature>
<comment type="caution">
    <text evidence="2">The sequence shown here is derived from an EMBL/GenBank/DDBJ whole genome shotgun (WGS) entry which is preliminary data.</text>
</comment>
<keyword evidence="3" id="KW-1185">Reference proteome</keyword>
<feature type="transmembrane region" description="Helical" evidence="1">
    <location>
        <begin position="587"/>
        <end position="604"/>
    </location>
</feature>
<dbReference type="EMBL" id="LWCA01000458">
    <property type="protein sequence ID" value="OAF68369.1"/>
    <property type="molecule type" value="Genomic_DNA"/>
</dbReference>
<gene>
    <name evidence="2" type="ORF">A3Q56_03888</name>
</gene>
<evidence type="ECO:0000313" key="2">
    <source>
        <dbReference type="EMBL" id="OAF68369.1"/>
    </source>
</evidence>
<dbReference type="Proteomes" id="UP000078046">
    <property type="component" value="Unassembled WGS sequence"/>
</dbReference>
<feature type="transmembrane region" description="Helical" evidence="1">
    <location>
        <begin position="794"/>
        <end position="815"/>
    </location>
</feature>
<dbReference type="Pfam" id="PF14750">
    <property type="entry name" value="INTS2"/>
    <property type="match status" value="2"/>
</dbReference>
<keyword evidence="1" id="KW-0812">Transmembrane</keyword>
<dbReference type="OrthoDB" id="70899at2759"/>
<dbReference type="PANTHER" id="PTHR28608:SF1">
    <property type="entry name" value="INTEGRATOR COMPLEX SUBUNIT 2"/>
    <property type="match status" value="1"/>
</dbReference>
<dbReference type="GO" id="GO:0034472">
    <property type="term" value="P:snRNA 3'-end processing"/>
    <property type="evidence" value="ECO:0007669"/>
    <property type="project" value="TreeGrafter"/>
</dbReference>
<evidence type="ECO:0000256" key="1">
    <source>
        <dbReference type="SAM" id="Phobius"/>
    </source>
</evidence>
<sequence length="1098" mass="130154">MNFDFEISSRIDKIICKGDYSDIKDLRENETKIILPYLVQMCKSHKNMNKYFKWRREMMCFIGKLDEMNIVQQVCGVHRNEILKELRELMNKKSDSRDLNSKFLKQLDKSDKSDLAKTIAIVLYSLYDKTVLNEFRHVLELIHLMSLIGYIYCIWIFSFPDIFNMYQVVESFLDIKCGANYLSLIILNYPYMFDVLIEYIIDNSSINERENENHYQVLLNVFSACPSLYFKIVSTCKQTKKMPTLLLKLLYVNSLRVAQNITVKEKLEIVSSCIQFFKFLIDLNYISGFCLNQLRHNIESRINLKSTFVILLDFIQNDTFDTDLEINLKIIELLQCFYKIGHLLYETNDKWYSNNVVVILKSFSILYISKKNLTSEQGKIVLISSIILMCKNCLDSENFLLSFFEFPKLKHFYVTCSSLIKCNQIDVVVSLLSREVSFNISKEPDIITKISIYFNPEMSTQKLLLSFFDQMTLPTLLDCFVIESFLKLCKLDRFDVCHIFKWFLNLKNVYNCQVFIDSLILSEKIVPYDIKCLDNIKMSKLIENSDIVNFSFSYYIIILQNLVYHVIMCDLYHKKKLLNVEKFLSTNFIVTKFTFLLSYFILYYNDYISKMKFENFFNGFLGVKIGNEQNFAKMRFKNIYDFNFLKKFNFSLIMHYSKNVCVKSKNYAKFYEELSSLVKIQHTISFKILSISNEACTFNFTISQTSHFNRNFLVQNYNLTVERIENYFKRITKCLLFDEKTFYYYLNFIYFHKHVSFLQYCRLMEIISNQRFIVHLLQNSNSKEKIVQIITKMWYKWLIIDIEAVFCILPCIIEIKSNYNNIKQYLSNPSIILNYTKLLYNHPTLLNFVIQWENILIASSMVYSSFILKFSSDRAKKNTQTCSSEEIFNKFCRCINVNSLKIIINNLSHLKTHSTNEKICTEILTQFIHKKIVKNVDLAKCIHLNETLYHKDNIQILIKHVDSLHVCFDYIPEMLQSTNAEIIIFSAKLLRHLVERYKIQKAVHISQLFIQVVFTLVEILPFNQRDYIIFNILEDLTQISCNLPCLRLCIISLYKQLHSIWNMYESKYERQKLCPILSKNLAIIIKSSKNELTLSIKI</sequence>
<name>A0A177B269_9BILA</name>
<keyword evidence="1" id="KW-1133">Transmembrane helix</keyword>
<reference evidence="2 3" key="1">
    <citation type="submission" date="2016-04" db="EMBL/GenBank/DDBJ databases">
        <title>The genome of Intoshia linei affirms orthonectids as highly simplified spiralians.</title>
        <authorList>
            <person name="Mikhailov K.V."/>
            <person name="Slusarev G.S."/>
            <person name="Nikitin M.A."/>
            <person name="Logacheva M.D."/>
            <person name="Penin A."/>
            <person name="Aleoshin V."/>
            <person name="Panchin Y.V."/>
        </authorList>
    </citation>
    <scope>NUCLEOTIDE SEQUENCE [LARGE SCALE GENOMIC DNA]</scope>
    <source>
        <strain evidence="2">Intl2013</strain>
        <tissue evidence="2">Whole animal</tissue>
    </source>
</reference>
<feature type="transmembrane region" description="Helical" evidence="1">
    <location>
        <begin position="138"/>
        <end position="159"/>
    </location>
</feature>
<proteinExistence type="predicted"/>
<evidence type="ECO:0000313" key="3">
    <source>
        <dbReference type="Proteomes" id="UP000078046"/>
    </source>
</evidence>
<dbReference type="InterPro" id="IPR029321">
    <property type="entry name" value="INTS2"/>
</dbReference>
<feature type="transmembrane region" description="Helical" evidence="1">
    <location>
        <begin position="179"/>
        <end position="201"/>
    </location>
</feature>
<organism evidence="2 3">
    <name type="scientific">Intoshia linei</name>
    <dbReference type="NCBI Taxonomy" id="1819745"/>
    <lineage>
        <taxon>Eukaryota</taxon>
        <taxon>Metazoa</taxon>
        <taxon>Spiralia</taxon>
        <taxon>Lophotrochozoa</taxon>
        <taxon>Mesozoa</taxon>
        <taxon>Orthonectida</taxon>
        <taxon>Rhopaluridae</taxon>
        <taxon>Intoshia</taxon>
    </lineage>
</organism>
<feature type="transmembrane region" description="Helical" evidence="1">
    <location>
        <begin position="848"/>
        <end position="868"/>
    </location>
</feature>
<dbReference type="GO" id="GO:0032039">
    <property type="term" value="C:integrator complex"/>
    <property type="evidence" value="ECO:0007669"/>
    <property type="project" value="InterPro"/>
</dbReference>
<protein>
    <submittedName>
        <fullName evidence="2">Uncharacterized protein</fullName>
    </submittedName>
</protein>
<keyword evidence="1" id="KW-0472">Membrane</keyword>
<accession>A0A177B269</accession>
<dbReference type="PANTHER" id="PTHR28608">
    <property type="entry name" value="INTEGRATOR COMPLEX SUBUNIT 2"/>
    <property type="match status" value="1"/>
</dbReference>
<dbReference type="AlphaFoldDB" id="A0A177B269"/>